<accession>A0AA39DM84</accession>
<protein>
    <submittedName>
        <fullName evidence="1">Uncharacterized protein</fullName>
    </submittedName>
</protein>
<dbReference type="Proteomes" id="UP001168098">
    <property type="component" value="Unassembled WGS sequence"/>
</dbReference>
<evidence type="ECO:0000313" key="1">
    <source>
        <dbReference type="EMBL" id="KAJ9688675.1"/>
    </source>
</evidence>
<comment type="caution">
    <text evidence="1">The sequence shown here is derived from an EMBL/GenBank/DDBJ whole genome shotgun (WGS) entry which is preliminary data.</text>
</comment>
<evidence type="ECO:0000313" key="2">
    <source>
        <dbReference type="Proteomes" id="UP001168098"/>
    </source>
</evidence>
<gene>
    <name evidence="1" type="ORF">PVL29_014364</name>
</gene>
<name>A0AA39DM84_VITRO</name>
<reference evidence="1 2" key="1">
    <citation type="journal article" date="2023" name="BMC Biotechnol.">
        <title>Vitis rotundifolia cv Carlos genome sequencing.</title>
        <authorList>
            <person name="Huff M."/>
            <person name="Hulse-Kemp A."/>
            <person name="Scheffler B."/>
            <person name="Youngblood R."/>
            <person name="Simpson S."/>
            <person name="Babiker E."/>
            <person name="Staton M."/>
        </authorList>
    </citation>
    <scope>NUCLEOTIDE SEQUENCE [LARGE SCALE GENOMIC DNA]</scope>
    <source>
        <tissue evidence="1">Leaf</tissue>
    </source>
</reference>
<proteinExistence type="predicted"/>
<sequence length="89" mass="10486">MEWKKRVMGLQIELEKQMMQMVTARLIYHFFGSANDGLGDVLGALPLKFCEICGILWDWKTMESLMLICLHSSCRLLFKRFYIFCNMIV</sequence>
<keyword evidence="2" id="KW-1185">Reference proteome</keyword>
<dbReference type="EMBL" id="JARBHA010000011">
    <property type="protein sequence ID" value="KAJ9688675.1"/>
    <property type="molecule type" value="Genomic_DNA"/>
</dbReference>
<organism evidence="1 2">
    <name type="scientific">Vitis rotundifolia</name>
    <name type="common">Muscadine grape</name>
    <dbReference type="NCBI Taxonomy" id="103349"/>
    <lineage>
        <taxon>Eukaryota</taxon>
        <taxon>Viridiplantae</taxon>
        <taxon>Streptophyta</taxon>
        <taxon>Embryophyta</taxon>
        <taxon>Tracheophyta</taxon>
        <taxon>Spermatophyta</taxon>
        <taxon>Magnoliopsida</taxon>
        <taxon>eudicotyledons</taxon>
        <taxon>Gunneridae</taxon>
        <taxon>Pentapetalae</taxon>
        <taxon>rosids</taxon>
        <taxon>Vitales</taxon>
        <taxon>Vitaceae</taxon>
        <taxon>Viteae</taxon>
        <taxon>Vitis</taxon>
    </lineage>
</organism>
<dbReference type="AlphaFoldDB" id="A0AA39DM84"/>